<evidence type="ECO:0000259" key="5">
    <source>
        <dbReference type="Pfam" id="PF00535"/>
    </source>
</evidence>
<feature type="transmembrane region" description="Helical" evidence="4">
    <location>
        <begin position="288"/>
        <end position="316"/>
    </location>
</feature>
<dbReference type="Proteomes" id="UP000248917">
    <property type="component" value="Unassembled WGS sequence"/>
</dbReference>
<evidence type="ECO:0000256" key="1">
    <source>
        <dbReference type="ARBA" id="ARBA00006739"/>
    </source>
</evidence>
<evidence type="ECO:0000256" key="3">
    <source>
        <dbReference type="ARBA" id="ARBA00022679"/>
    </source>
</evidence>
<dbReference type="InterPro" id="IPR029044">
    <property type="entry name" value="Nucleotide-diphossugar_trans"/>
</dbReference>
<evidence type="ECO:0000256" key="4">
    <source>
        <dbReference type="SAM" id="Phobius"/>
    </source>
</evidence>
<accession>A0A326RWZ5</accession>
<evidence type="ECO:0000256" key="2">
    <source>
        <dbReference type="ARBA" id="ARBA00022676"/>
    </source>
</evidence>
<organism evidence="6 7">
    <name type="scientific">Algoriphagus aquaeductus</name>
    <dbReference type="NCBI Taxonomy" id="475299"/>
    <lineage>
        <taxon>Bacteria</taxon>
        <taxon>Pseudomonadati</taxon>
        <taxon>Bacteroidota</taxon>
        <taxon>Cytophagia</taxon>
        <taxon>Cytophagales</taxon>
        <taxon>Cyclobacteriaceae</taxon>
        <taxon>Algoriphagus</taxon>
    </lineage>
</organism>
<keyword evidence="4" id="KW-1133">Transmembrane helix</keyword>
<proteinExistence type="inferred from homology"/>
<evidence type="ECO:0000313" key="7">
    <source>
        <dbReference type="Proteomes" id="UP000248917"/>
    </source>
</evidence>
<feature type="domain" description="Glycosyltransferase 2-like" evidence="5">
    <location>
        <begin position="40"/>
        <end position="205"/>
    </location>
</feature>
<dbReference type="EMBL" id="QKTX01000004">
    <property type="protein sequence ID" value="PZV84605.1"/>
    <property type="molecule type" value="Genomic_DNA"/>
</dbReference>
<comment type="similarity">
    <text evidence="1">Belongs to the glycosyltransferase 2 family.</text>
</comment>
<dbReference type="PANTHER" id="PTHR43630">
    <property type="entry name" value="POLY-BETA-1,6-N-ACETYL-D-GLUCOSAMINE SYNTHASE"/>
    <property type="match status" value="1"/>
</dbReference>
<dbReference type="SUPFAM" id="SSF53448">
    <property type="entry name" value="Nucleotide-diphospho-sugar transferases"/>
    <property type="match status" value="1"/>
</dbReference>
<dbReference type="OrthoDB" id="9805625at2"/>
<protein>
    <submittedName>
        <fullName evidence="6">Cellulose synthase/poly-beta-1,6-N-acetylglucosamine synthase-like glycosyltransferase</fullName>
    </submittedName>
</protein>
<keyword evidence="4" id="KW-0472">Membrane</keyword>
<keyword evidence="3 6" id="KW-0808">Transferase</keyword>
<evidence type="ECO:0000313" key="6">
    <source>
        <dbReference type="EMBL" id="PZV84605.1"/>
    </source>
</evidence>
<dbReference type="GO" id="GO:0016757">
    <property type="term" value="F:glycosyltransferase activity"/>
    <property type="evidence" value="ECO:0007669"/>
    <property type="project" value="UniProtKB-KW"/>
</dbReference>
<dbReference type="Gene3D" id="3.90.550.10">
    <property type="entry name" value="Spore Coat Polysaccharide Biosynthesis Protein SpsA, Chain A"/>
    <property type="match status" value="1"/>
</dbReference>
<name>A0A326RWZ5_9BACT</name>
<dbReference type="RefSeq" id="WP_111392264.1">
    <property type="nucleotide sequence ID" value="NZ_QKTX01000004.1"/>
</dbReference>
<comment type="caution">
    <text evidence="6">The sequence shown here is derived from an EMBL/GenBank/DDBJ whole genome shotgun (WGS) entry which is preliminary data.</text>
</comment>
<dbReference type="PANTHER" id="PTHR43630:SF1">
    <property type="entry name" value="POLY-BETA-1,6-N-ACETYL-D-GLUCOSAMINE SYNTHASE"/>
    <property type="match status" value="1"/>
</dbReference>
<keyword evidence="7" id="KW-1185">Reference proteome</keyword>
<dbReference type="InterPro" id="IPR001173">
    <property type="entry name" value="Glyco_trans_2-like"/>
</dbReference>
<sequence>MFSFYLLWCLGYLVLHAWLSYQWPPKHPLKARAPLPLKTSLIIPFRNESQNAPRLALEIRKIQFPDLETILVDDQSEDGSFEILSELLEDVRGVRLLKSPGIGKKAALSHGISHSRGALIVTSDADCSFPENWIEKLSRPFQHSAIQLVAGPVVASLRGNSVFGKFQQIEWLSILMLTQVSFLRKQPLMCSGANLAFRKKAFEEVGGYLGNEQVLSGDDEFLLKKMVSFYGPESCVYVPAREVLVATQAQASWTDLIRQRIRWAGKWKSHQSFSHASYALLAFMSQGVWIGSLVVFVGGWQGLLFLLTIWGVKILAEKLSLGRVGLSLGQRLEVKDYIFTSLIHPFYVLGVGLGTLFIKVKWKGRSQEDSLI</sequence>
<dbReference type="AlphaFoldDB" id="A0A326RWZ5"/>
<feature type="transmembrane region" description="Helical" evidence="4">
    <location>
        <begin position="337"/>
        <end position="358"/>
    </location>
</feature>
<reference evidence="6 7" key="1">
    <citation type="submission" date="2018-06" db="EMBL/GenBank/DDBJ databases">
        <title>Genomic Encyclopedia of Archaeal and Bacterial Type Strains, Phase II (KMG-II): from individual species to whole genera.</title>
        <authorList>
            <person name="Goeker M."/>
        </authorList>
    </citation>
    <scope>NUCLEOTIDE SEQUENCE [LARGE SCALE GENOMIC DNA]</scope>
    <source>
        <strain evidence="6 7">T4</strain>
    </source>
</reference>
<gene>
    <name evidence="6" type="ORF">CLV31_104258</name>
</gene>
<dbReference type="Pfam" id="PF00535">
    <property type="entry name" value="Glycos_transf_2"/>
    <property type="match status" value="1"/>
</dbReference>
<keyword evidence="4" id="KW-0812">Transmembrane</keyword>
<keyword evidence="2" id="KW-0328">Glycosyltransferase</keyword>